<evidence type="ECO:0000256" key="7">
    <source>
        <dbReference type="ARBA" id="ARBA00022989"/>
    </source>
</evidence>
<keyword evidence="9 10" id="KW-0472">Membrane</keyword>
<dbReference type="AlphaFoldDB" id="A0A251T0Y2"/>
<dbReference type="EMBL" id="CM007901">
    <property type="protein sequence ID" value="OTG04760.1"/>
    <property type="molecule type" value="Genomic_DNA"/>
</dbReference>
<evidence type="ECO:0000256" key="10">
    <source>
        <dbReference type="RuleBase" id="RU363079"/>
    </source>
</evidence>
<dbReference type="GO" id="GO:0016020">
    <property type="term" value="C:membrane"/>
    <property type="evidence" value="ECO:0000318"/>
    <property type="project" value="GO_Central"/>
</dbReference>
<dbReference type="PANTHER" id="PTHR10766:SF180">
    <property type="entry name" value="TRANSMEMBRANE 9 SUPERFAMILY MEMBER"/>
    <property type="match status" value="1"/>
</dbReference>
<dbReference type="GO" id="GO:0010008">
    <property type="term" value="C:endosome membrane"/>
    <property type="evidence" value="ECO:0007669"/>
    <property type="project" value="UniProtKB-SubCell"/>
</dbReference>
<dbReference type="EMBL" id="MNCJ02000327">
    <property type="protein sequence ID" value="KAF5777500.1"/>
    <property type="molecule type" value="Genomic_DNA"/>
</dbReference>
<feature type="transmembrane region" description="Helical" evidence="10">
    <location>
        <begin position="379"/>
        <end position="397"/>
    </location>
</feature>
<keyword evidence="13" id="KW-1185">Reference proteome</keyword>
<protein>
    <recommendedName>
        <fullName evidence="10">Transmembrane 9 superfamily member</fullName>
    </recommendedName>
</protein>
<feature type="transmembrane region" description="Helical" evidence="10">
    <location>
        <begin position="189"/>
        <end position="212"/>
    </location>
</feature>
<feature type="transmembrane region" description="Helical" evidence="10">
    <location>
        <begin position="417"/>
        <end position="444"/>
    </location>
</feature>
<keyword evidence="5" id="KW-0732">Signal</keyword>
<evidence type="ECO:0000313" key="12">
    <source>
        <dbReference type="EMBL" id="OTG04760.1"/>
    </source>
</evidence>
<evidence type="ECO:0000256" key="9">
    <source>
        <dbReference type="ARBA" id="ARBA00023136"/>
    </source>
</evidence>
<dbReference type="InterPro" id="IPR004240">
    <property type="entry name" value="EMP70"/>
</dbReference>
<evidence type="ECO:0000256" key="4">
    <source>
        <dbReference type="ARBA" id="ARBA00022692"/>
    </source>
</evidence>
<keyword evidence="7 10" id="KW-1133">Transmembrane helix</keyword>
<evidence type="ECO:0000256" key="8">
    <source>
        <dbReference type="ARBA" id="ARBA00023034"/>
    </source>
</evidence>
<dbReference type="OMA" id="IDSSISX"/>
<reference evidence="11" key="3">
    <citation type="submission" date="2020-06" db="EMBL/GenBank/DDBJ databases">
        <title>Helianthus annuus Genome sequencing and assembly Release 2.</title>
        <authorList>
            <person name="Gouzy J."/>
            <person name="Langlade N."/>
            <person name="Munos S."/>
        </authorList>
    </citation>
    <scope>NUCLEOTIDE SEQUENCE</scope>
    <source>
        <tissue evidence="11">Leaves</tissue>
    </source>
</reference>
<comment type="similarity">
    <text evidence="3 10">Belongs to the nonaspanin (TM9SF) (TC 9.A.2) family.</text>
</comment>
<dbReference type="PANTHER" id="PTHR10766">
    <property type="entry name" value="TRANSMEMBRANE 9 SUPERFAMILY PROTEIN"/>
    <property type="match status" value="1"/>
</dbReference>
<dbReference type="GO" id="GO:0072657">
    <property type="term" value="P:protein localization to membrane"/>
    <property type="evidence" value="ECO:0000318"/>
    <property type="project" value="GO_Central"/>
</dbReference>
<gene>
    <name evidence="12" type="ORF">HannXRQ_Chr12g0365961</name>
    <name evidence="11" type="ORF">HanXRQr2_Chr12g0536441</name>
</gene>
<sequence>MDHRNQIIKTEYFLFNHYDFEFVHRNGTVVDIFLQVDPYYMVNVTDDIEADVVFTYSVKWFDTQQSHYKGMDKYTNYSSVPQANDIFGYSIANSSFTILILIVCLLIFYIRVLRKDISRYACDVEEAEMAGNQEETGWKNIHGDVFRFPKHKSLFAAALGSGTQLLVVMVAILVLGFTDLFLLHRPTVFVYALAIVYALTFANSGYTSTSFYHQLEGTKWTKNILLTGGLHIGPLFLVFIVNNIVGVFYESTAALPLGDIIEFSLLWVFLALPLLILGMVIGKNSASDFQAPCRTAKCPKEVPQPRWYKCVLPQMALAGIFSFSVIFLQTIEILNVVWGYTIYTSYGFMLIMLFLLLIMTALVSIVMTYFQLAAENHEWWWRSFFCGGSTGLYVYGYSIYHSFHLLEMNGFMQTTFFFGYMACLGYGIFLALGTVGFYASFLFVRYLYGSIKCD</sequence>
<evidence type="ECO:0000256" key="1">
    <source>
        <dbReference type="ARBA" id="ARBA00004337"/>
    </source>
</evidence>
<dbReference type="Pfam" id="PF02990">
    <property type="entry name" value="EMP70"/>
    <property type="match status" value="1"/>
</dbReference>
<evidence type="ECO:0000313" key="11">
    <source>
        <dbReference type="EMBL" id="KAF5777500.1"/>
    </source>
</evidence>
<name>A0A251T0Y2_HELAN</name>
<proteinExistence type="inferred from homology"/>
<feature type="transmembrane region" description="Helical" evidence="10">
    <location>
        <begin position="260"/>
        <end position="281"/>
    </location>
</feature>
<feature type="transmembrane region" description="Helical" evidence="10">
    <location>
        <begin position="86"/>
        <end position="110"/>
    </location>
</feature>
<evidence type="ECO:0000256" key="5">
    <source>
        <dbReference type="ARBA" id="ARBA00022729"/>
    </source>
</evidence>
<keyword evidence="4 10" id="KW-0812">Transmembrane</keyword>
<evidence type="ECO:0000256" key="6">
    <source>
        <dbReference type="ARBA" id="ARBA00022753"/>
    </source>
</evidence>
<accession>A0A251T0Y2</accession>
<keyword evidence="6" id="KW-0967">Endosome</keyword>
<feature type="transmembrane region" description="Helical" evidence="10">
    <location>
        <begin position="346"/>
        <end position="367"/>
    </location>
</feature>
<evidence type="ECO:0000256" key="3">
    <source>
        <dbReference type="ARBA" id="ARBA00005227"/>
    </source>
</evidence>
<comment type="subcellular location">
    <subcellularLocation>
        <location evidence="1">Endosome membrane</location>
        <topology evidence="1">Multi-pass membrane protein</topology>
    </subcellularLocation>
    <subcellularLocation>
        <location evidence="2">Golgi apparatus membrane</location>
        <topology evidence="2">Multi-pass membrane protein</topology>
    </subcellularLocation>
</comment>
<feature type="transmembrane region" description="Helical" evidence="10">
    <location>
        <begin position="154"/>
        <end position="177"/>
    </location>
</feature>
<dbReference type="Gramene" id="mRNA:HanXRQr2_Chr12g0536441">
    <property type="protein sequence ID" value="mRNA:HanXRQr2_Chr12g0536441"/>
    <property type="gene ID" value="HanXRQr2_Chr12g0536441"/>
</dbReference>
<feature type="transmembrane region" description="Helical" evidence="10">
    <location>
        <begin position="316"/>
        <end position="340"/>
    </location>
</feature>
<reference evidence="11 13" key="1">
    <citation type="journal article" date="2017" name="Nature">
        <title>The sunflower genome provides insights into oil metabolism, flowering and Asterid evolution.</title>
        <authorList>
            <person name="Badouin H."/>
            <person name="Gouzy J."/>
            <person name="Grassa C.J."/>
            <person name="Murat F."/>
            <person name="Staton S.E."/>
            <person name="Cottret L."/>
            <person name="Lelandais-Briere C."/>
            <person name="Owens G.L."/>
            <person name="Carrere S."/>
            <person name="Mayjonade B."/>
            <person name="Legrand L."/>
            <person name="Gill N."/>
            <person name="Kane N.C."/>
            <person name="Bowers J.E."/>
            <person name="Hubner S."/>
            <person name="Bellec A."/>
            <person name="Berard A."/>
            <person name="Berges H."/>
            <person name="Blanchet N."/>
            <person name="Boniface M.C."/>
            <person name="Brunel D."/>
            <person name="Catrice O."/>
            <person name="Chaidir N."/>
            <person name="Claudel C."/>
            <person name="Donnadieu C."/>
            <person name="Faraut T."/>
            <person name="Fievet G."/>
            <person name="Helmstetter N."/>
            <person name="King M."/>
            <person name="Knapp S.J."/>
            <person name="Lai Z."/>
            <person name="Le Paslier M.C."/>
            <person name="Lippi Y."/>
            <person name="Lorenzon L."/>
            <person name="Mandel J.R."/>
            <person name="Marage G."/>
            <person name="Marchand G."/>
            <person name="Marquand E."/>
            <person name="Bret-Mestries E."/>
            <person name="Morien E."/>
            <person name="Nambeesan S."/>
            <person name="Nguyen T."/>
            <person name="Pegot-Espagnet P."/>
            <person name="Pouilly N."/>
            <person name="Raftis F."/>
            <person name="Sallet E."/>
            <person name="Schiex T."/>
            <person name="Thomas J."/>
            <person name="Vandecasteele C."/>
            <person name="Vares D."/>
            <person name="Vear F."/>
            <person name="Vautrin S."/>
            <person name="Crespi M."/>
            <person name="Mangin B."/>
            <person name="Burke J.M."/>
            <person name="Salse J."/>
            <person name="Munos S."/>
            <person name="Vincourt P."/>
            <person name="Rieseberg L.H."/>
            <person name="Langlade N.B."/>
        </authorList>
    </citation>
    <scope>NUCLEOTIDE SEQUENCE [LARGE SCALE GENOMIC DNA]</scope>
    <source>
        <strain evidence="13">cv. SF193</strain>
        <tissue evidence="11">Leaves</tissue>
    </source>
</reference>
<reference evidence="12" key="2">
    <citation type="submission" date="2017-02" db="EMBL/GenBank/DDBJ databases">
        <title>Sunflower complete genome.</title>
        <authorList>
            <person name="Langlade N."/>
            <person name="Munos S."/>
        </authorList>
    </citation>
    <scope>NUCLEOTIDE SEQUENCE [LARGE SCALE GENOMIC DNA]</scope>
    <source>
        <tissue evidence="12">Leaves</tissue>
    </source>
</reference>
<feature type="transmembrane region" description="Helical" evidence="10">
    <location>
        <begin position="224"/>
        <end position="248"/>
    </location>
</feature>
<evidence type="ECO:0000256" key="2">
    <source>
        <dbReference type="ARBA" id="ARBA00004653"/>
    </source>
</evidence>
<dbReference type="Proteomes" id="UP000215914">
    <property type="component" value="Chromosome 12"/>
</dbReference>
<organism evidence="12 13">
    <name type="scientific">Helianthus annuus</name>
    <name type="common">Common sunflower</name>
    <dbReference type="NCBI Taxonomy" id="4232"/>
    <lineage>
        <taxon>Eukaryota</taxon>
        <taxon>Viridiplantae</taxon>
        <taxon>Streptophyta</taxon>
        <taxon>Embryophyta</taxon>
        <taxon>Tracheophyta</taxon>
        <taxon>Spermatophyta</taxon>
        <taxon>Magnoliopsida</taxon>
        <taxon>eudicotyledons</taxon>
        <taxon>Gunneridae</taxon>
        <taxon>Pentapetalae</taxon>
        <taxon>asterids</taxon>
        <taxon>campanulids</taxon>
        <taxon>Asterales</taxon>
        <taxon>Asteraceae</taxon>
        <taxon>Asteroideae</taxon>
        <taxon>Heliantheae alliance</taxon>
        <taxon>Heliantheae</taxon>
        <taxon>Helianthus</taxon>
    </lineage>
</organism>
<keyword evidence="8" id="KW-0333">Golgi apparatus</keyword>
<evidence type="ECO:0000313" key="13">
    <source>
        <dbReference type="Proteomes" id="UP000215914"/>
    </source>
</evidence>
<dbReference type="GO" id="GO:0000139">
    <property type="term" value="C:Golgi membrane"/>
    <property type="evidence" value="ECO:0007669"/>
    <property type="project" value="UniProtKB-SubCell"/>
</dbReference>
<dbReference type="InParanoid" id="A0A251T0Y2"/>